<keyword evidence="4" id="KW-0813">Transport</keyword>
<dbReference type="SUPFAM" id="SSF50978">
    <property type="entry name" value="WD40 repeat-like"/>
    <property type="match status" value="1"/>
</dbReference>
<evidence type="ECO:0000256" key="6">
    <source>
        <dbReference type="ARBA" id="ARBA00022574"/>
    </source>
</evidence>
<dbReference type="GO" id="GO:0005789">
    <property type="term" value="C:endoplasmic reticulum membrane"/>
    <property type="evidence" value="ECO:0007669"/>
    <property type="project" value="UniProtKB-SubCell"/>
</dbReference>
<dbReference type="Proteomes" id="UP000812440">
    <property type="component" value="Chromosome 1"/>
</dbReference>
<dbReference type="Pfam" id="PF12931">
    <property type="entry name" value="TPR_Sec16"/>
    <property type="match status" value="1"/>
</dbReference>
<dbReference type="Gene3D" id="1.20.940.10">
    <property type="entry name" value="Functional domain of the splicing factor Prp18"/>
    <property type="match status" value="1"/>
</dbReference>
<dbReference type="InterPro" id="IPR036322">
    <property type="entry name" value="WD40_repeat_dom_sf"/>
</dbReference>
<evidence type="ECO:0000256" key="12">
    <source>
        <dbReference type="ARBA" id="ARBA00023329"/>
    </source>
</evidence>
<keyword evidence="12" id="KW-0968">Cytoplasmic vesicle</keyword>
<evidence type="ECO:0000256" key="10">
    <source>
        <dbReference type="ARBA" id="ARBA00022927"/>
    </source>
</evidence>
<evidence type="ECO:0000256" key="14">
    <source>
        <dbReference type="ARBA" id="ARBA00039468"/>
    </source>
</evidence>
<keyword evidence="9" id="KW-0931">ER-Golgi transport</keyword>
<reference evidence="20" key="1">
    <citation type="thesis" date="2020" institute="ProQuest LLC" country="789 East Eisenhower Parkway, Ann Arbor, MI, USA">
        <title>Comparative Genomics and Chromosome Evolution.</title>
        <authorList>
            <person name="Mudd A.B."/>
        </authorList>
    </citation>
    <scope>NUCLEOTIDE SEQUENCE</scope>
    <source>
        <strain evidence="20">Female2</strain>
        <tissue evidence="20">Blood</tissue>
    </source>
</reference>
<accession>A0A8T2KD68</accession>
<dbReference type="PROSITE" id="PS50082">
    <property type="entry name" value="WD_REPEATS_2"/>
    <property type="match status" value="1"/>
</dbReference>
<dbReference type="OrthoDB" id="542917at2759"/>
<dbReference type="GO" id="GO:0030127">
    <property type="term" value="C:COPII vesicle coat"/>
    <property type="evidence" value="ECO:0007669"/>
    <property type="project" value="TreeGrafter"/>
</dbReference>
<evidence type="ECO:0000256" key="1">
    <source>
        <dbReference type="ARBA" id="ARBA00004299"/>
    </source>
</evidence>
<protein>
    <recommendedName>
        <fullName evidence="14">Protein transport protein Sec31A</fullName>
    </recommendedName>
    <alternativeName>
        <fullName evidence="16">SEC31-like protein 1</fullName>
    </alternativeName>
    <alternativeName>
        <fullName evidence="15">SEC31-related protein A</fullName>
    </alternativeName>
</protein>
<keyword evidence="21" id="KW-1185">Reference proteome</keyword>
<comment type="subcellular location">
    <subcellularLocation>
        <location evidence="1">Cytoplasmic vesicle</location>
        <location evidence="1">COPII-coated vesicle membrane</location>
        <topology evidence="1">Peripheral membrane protein</topology>
        <orientation evidence="1">Cytoplasmic side</orientation>
    </subcellularLocation>
    <subcellularLocation>
        <location evidence="2">Endoplasmic reticulum membrane</location>
        <topology evidence="2">Peripheral membrane protein</topology>
    </subcellularLocation>
</comment>
<feature type="compositionally biased region" description="Basic and acidic residues" evidence="18">
    <location>
        <begin position="522"/>
        <end position="536"/>
    </location>
</feature>
<comment type="caution">
    <text evidence="20">The sequence shown here is derived from an EMBL/GenBank/DDBJ whole genome shotgun (WGS) entry which is preliminary data.</text>
</comment>
<dbReference type="PANTHER" id="PTHR13923">
    <property type="entry name" value="SEC31-RELATED PROTEIN"/>
    <property type="match status" value="1"/>
</dbReference>
<evidence type="ECO:0000256" key="2">
    <source>
        <dbReference type="ARBA" id="ARBA00004406"/>
    </source>
</evidence>
<keyword evidence="6 17" id="KW-0853">WD repeat</keyword>
<dbReference type="FunFam" id="1.25.40.1030:FF:000011">
    <property type="entry name" value="SEC31 homolog B, COPII coat complex component"/>
    <property type="match status" value="1"/>
</dbReference>
<dbReference type="FunFam" id="2.130.10.10:FF:000009">
    <property type="entry name" value="Protein transport protein Sec31A isoform A"/>
    <property type="match status" value="1"/>
</dbReference>
<dbReference type="GO" id="GO:0007029">
    <property type="term" value="P:endoplasmic reticulum organization"/>
    <property type="evidence" value="ECO:0007669"/>
    <property type="project" value="TreeGrafter"/>
</dbReference>
<evidence type="ECO:0000256" key="13">
    <source>
        <dbReference type="ARBA" id="ARBA00025471"/>
    </source>
</evidence>
<evidence type="ECO:0000256" key="16">
    <source>
        <dbReference type="ARBA" id="ARBA00043112"/>
    </source>
</evidence>
<dbReference type="InterPro" id="IPR001680">
    <property type="entry name" value="WD40_rpt"/>
</dbReference>
<dbReference type="PANTHER" id="PTHR13923:SF23">
    <property type="entry name" value="PROTEIN TRANSPORT PROTEIN SEC31A"/>
    <property type="match status" value="1"/>
</dbReference>
<dbReference type="GO" id="GO:0070971">
    <property type="term" value="C:endoplasmic reticulum exit site"/>
    <property type="evidence" value="ECO:0007669"/>
    <property type="project" value="TreeGrafter"/>
</dbReference>
<dbReference type="AlphaFoldDB" id="A0A8T2KD68"/>
<evidence type="ECO:0000313" key="20">
    <source>
        <dbReference type="EMBL" id="KAG8454342.1"/>
    </source>
</evidence>
<evidence type="ECO:0000256" key="18">
    <source>
        <dbReference type="SAM" id="MobiDB-lite"/>
    </source>
</evidence>
<evidence type="ECO:0000259" key="19">
    <source>
        <dbReference type="Pfam" id="PF12931"/>
    </source>
</evidence>
<dbReference type="InterPro" id="IPR024298">
    <property type="entry name" value="Sec16_Sec23-bd"/>
</dbReference>
<proteinExistence type="inferred from homology"/>
<dbReference type="GO" id="GO:0090110">
    <property type="term" value="P:COPII-coated vesicle cargo loading"/>
    <property type="evidence" value="ECO:0007669"/>
    <property type="project" value="TreeGrafter"/>
</dbReference>
<dbReference type="GO" id="GO:0015031">
    <property type="term" value="P:protein transport"/>
    <property type="evidence" value="ECO:0007669"/>
    <property type="project" value="UniProtKB-KW"/>
</dbReference>
<evidence type="ECO:0000256" key="9">
    <source>
        <dbReference type="ARBA" id="ARBA00022892"/>
    </source>
</evidence>
<keyword evidence="7" id="KW-0677">Repeat</keyword>
<keyword evidence="5" id="KW-0963">Cytoplasm</keyword>
<dbReference type="SMART" id="SM00320">
    <property type="entry name" value="WD40"/>
    <property type="match status" value="6"/>
</dbReference>
<dbReference type="Gene3D" id="1.25.40.1030">
    <property type="match status" value="1"/>
</dbReference>
<evidence type="ECO:0000256" key="17">
    <source>
        <dbReference type="PROSITE-ProRule" id="PRU00221"/>
    </source>
</evidence>
<keyword evidence="11" id="KW-0472">Membrane</keyword>
<evidence type="ECO:0000256" key="8">
    <source>
        <dbReference type="ARBA" id="ARBA00022824"/>
    </source>
</evidence>
<name>A0A8T2KD68_9PIPI</name>
<evidence type="ECO:0000256" key="11">
    <source>
        <dbReference type="ARBA" id="ARBA00023136"/>
    </source>
</evidence>
<keyword evidence="10" id="KW-0653">Protein transport</keyword>
<dbReference type="FunFam" id="1.20.940.10:FF:000001">
    <property type="entry name" value="Protein transport protein Sec31A isoform A"/>
    <property type="match status" value="1"/>
</dbReference>
<dbReference type="InterPro" id="IPR015943">
    <property type="entry name" value="WD40/YVTN_repeat-like_dom_sf"/>
</dbReference>
<feature type="repeat" description="WD" evidence="17">
    <location>
        <begin position="118"/>
        <end position="160"/>
    </location>
</feature>
<evidence type="ECO:0000256" key="3">
    <source>
        <dbReference type="ARBA" id="ARBA00009358"/>
    </source>
</evidence>
<dbReference type="GO" id="GO:0005198">
    <property type="term" value="F:structural molecule activity"/>
    <property type="evidence" value="ECO:0007669"/>
    <property type="project" value="TreeGrafter"/>
</dbReference>
<keyword evidence="8" id="KW-0256">Endoplasmic reticulum</keyword>
<dbReference type="Gene3D" id="2.130.10.10">
    <property type="entry name" value="YVTN repeat-like/Quinoprotein amine dehydrogenase"/>
    <property type="match status" value="1"/>
</dbReference>
<organism evidence="20 21">
    <name type="scientific">Hymenochirus boettgeri</name>
    <name type="common">Congo dwarf clawed frog</name>
    <dbReference type="NCBI Taxonomy" id="247094"/>
    <lineage>
        <taxon>Eukaryota</taxon>
        <taxon>Metazoa</taxon>
        <taxon>Chordata</taxon>
        <taxon>Craniata</taxon>
        <taxon>Vertebrata</taxon>
        <taxon>Euteleostomi</taxon>
        <taxon>Amphibia</taxon>
        <taxon>Batrachia</taxon>
        <taxon>Anura</taxon>
        <taxon>Pipoidea</taxon>
        <taxon>Pipidae</taxon>
        <taxon>Pipinae</taxon>
        <taxon>Hymenochirus</taxon>
    </lineage>
</organism>
<comment type="function">
    <text evidence="13">Component of the coat protein complex II (COPII) which promotes the formation of transport vesicles from the endoplasmic reticulum (ER). The coat has two main functions, the physical deformation of the endoplasmic reticulum membrane into vesicles and the selection of cargo molecules.</text>
</comment>
<sequence>MKLKEIDRTAMQAWSPSQHHPIYLATGTSAQQLDATFSTNASLEIFELDLADPSVDMKLCAAFSSSHRYHKLIWGPHRMTSDDNVSGVLIAGGENGNVILYDPAKIINGDSEVVIAQQDKHTGPVRALDVNAFQTNLVASGANESEIYIWDLNNFAVPMTPGAKSQPLEDISCISWNRQVQHILASTSPSGRATVWDLRKNEPILKVSDHSNRMHCSGMAWHPDVATQMVLSSEDDRLPVIQMWDLRFASSPLRVMESHTRGILAIAWSMADPELLLSSGKDSRILCSNPNTGEILYELPTNTQWCFDIQWCPRNPAVLSAASFDGRISIYSIMGGNNDSLSQKQADKLSSSFGNLDPFGTGQPLPPLQLPQQTAQPTTILPLKKPPKWLRRPVGASFSFGGKLVTFEAVKPQPAQHQQNPQAMHQQFHVYVSQVVTEEEFLARSNKLQDVVSTGAFLGYCQKKIEDAKTDFEKNVWSFLKVNFEDDSRGKYLELLGFRKEDLNAKIASALSNEATEDGELELSKEDSGHSRDPISPRETFNISVSGDVDGLITQALLTGNFESAVDLCLHDNRMADAIILAIAGGPDLLARTQKKYFVKSQSKITRLITAVVTKNWNEIVQSCNLKNWREALAAVLTYAKPDEFSALCDLLGSRLENEGNVALQTQACLCYICAGNVEKLVSCWTKAQDGASSLSLQDLIEKVVILRRAVQVSQAVETNNVGALLADKLSQYANLLAAQGSLAAAMDFLPTNTNQENIVQLRERLFKAQGQDNNIASSASVIRSGGYGGVRQHGARQVPPASDMQYYPQARVAPTVTSWSNKNPTALPSFASAASSFDTQRESAPPPGFNVPGAMYPSAAVPSGPPPVSIASSYNLNSQMGPRQPYPQRPLNGWNDPPTLSRASKKKVLENYMPPPPITAPIMNPVSDPLTQQQQIPASGAPVPSVPLQPSIVPTVQPGSQNPFPNVQPCISQPGLPIDSSKPSIEGAPGAPIGNTIQAINALPSEKITKNPIPEEHLILKSTFEALVQRCLCSASDPQTKRKLDDASKRLESLYDKLREQTLSLSILSGLHNIARSIESRNYVEGLNIHTHIVSTSNFSETSAFMPVLKVVLTQANKLGV</sequence>
<feature type="region of interest" description="Disordered" evidence="18">
    <location>
        <begin position="517"/>
        <end position="539"/>
    </location>
</feature>
<evidence type="ECO:0000256" key="7">
    <source>
        <dbReference type="ARBA" id="ARBA00022737"/>
    </source>
</evidence>
<dbReference type="InterPro" id="IPR040251">
    <property type="entry name" value="SEC31-like"/>
</dbReference>
<gene>
    <name evidence="20" type="ORF">GDO86_000831</name>
</gene>
<comment type="similarity">
    <text evidence="3">Belongs to the WD repeat SEC31 family.</text>
</comment>
<feature type="domain" description="Sec16 Sec23-binding" evidence="19">
    <location>
        <begin position="553"/>
        <end position="690"/>
    </location>
</feature>
<evidence type="ECO:0000313" key="21">
    <source>
        <dbReference type="Proteomes" id="UP000812440"/>
    </source>
</evidence>
<evidence type="ECO:0000256" key="5">
    <source>
        <dbReference type="ARBA" id="ARBA00022490"/>
    </source>
</evidence>
<dbReference type="EMBL" id="JAACNH010000001">
    <property type="protein sequence ID" value="KAG8454342.1"/>
    <property type="molecule type" value="Genomic_DNA"/>
</dbReference>
<evidence type="ECO:0000256" key="15">
    <source>
        <dbReference type="ARBA" id="ARBA00041470"/>
    </source>
</evidence>
<evidence type="ECO:0000256" key="4">
    <source>
        <dbReference type="ARBA" id="ARBA00022448"/>
    </source>
</evidence>